<organism evidence="4 5">
    <name type="scientific">Colletotrichum asianum</name>
    <dbReference type="NCBI Taxonomy" id="702518"/>
    <lineage>
        <taxon>Eukaryota</taxon>
        <taxon>Fungi</taxon>
        <taxon>Dikarya</taxon>
        <taxon>Ascomycota</taxon>
        <taxon>Pezizomycotina</taxon>
        <taxon>Sordariomycetes</taxon>
        <taxon>Hypocreomycetidae</taxon>
        <taxon>Glomerellales</taxon>
        <taxon>Glomerellaceae</taxon>
        <taxon>Colletotrichum</taxon>
        <taxon>Colletotrichum gloeosporioides species complex</taxon>
    </lineage>
</organism>
<dbReference type="Pfam" id="PF26640">
    <property type="entry name" value="DUF8212"/>
    <property type="match status" value="1"/>
</dbReference>
<evidence type="ECO:0000256" key="1">
    <source>
        <dbReference type="SAM" id="MobiDB-lite"/>
    </source>
</evidence>
<accession>A0A8H3ZL90</accession>
<dbReference type="PANTHER" id="PTHR10622">
    <property type="entry name" value="HET DOMAIN-CONTAINING PROTEIN"/>
    <property type="match status" value="1"/>
</dbReference>
<dbReference type="PANTHER" id="PTHR10622:SF12">
    <property type="entry name" value="HET DOMAIN-CONTAINING PROTEIN"/>
    <property type="match status" value="1"/>
</dbReference>
<dbReference type="InterPro" id="IPR058525">
    <property type="entry name" value="DUF8212"/>
</dbReference>
<gene>
    <name evidence="4" type="ORF">GQ607_008699</name>
</gene>
<evidence type="ECO:0000259" key="2">
    <source>
        <dbReference type="Pfam" id="PF06985"/>
    </source>
</evidence>
<feature type="domain" description="Heterokaryon incompatibility" evidence="2">
    <location>
        <begin position="21"/>
        <end position="112"/>
    </location>
</feature>
<dbReference type="AlphaFoldDB" id="A0A8H3ZL90"/>
<sequence>MWLINVDNLQLEEHLNPTVPYAILSHTWGAEEISFQDFRNLTDAVRGKAGFPKIAATCRLAKSRGLPYAWVDTCCIDKSSSAELSEAINSMFRWYQSSKVCLAYLADVHDNANSSAFPESFAASRWFTRGWTLQELVAPKNIIFYNAAWEQLGYKETLAMMLTSITGIDSNILFNKVSPKKIPVATRMSWASKRQTTRLEDAAYCLLGLFDINMPLLYGEGEKAFARLQSEILQETNDLSLLAWTSETTDPGRQRPYDGVFAESPAQFAACLNRTIVNTPPLIDDVDVVVTRANLMVSTTLHMQELVEDGAEASKGREYVLLLQCSDVQGIPAVRRPIGIYVSKTPSGFIRHKPWMLAMPFFNEAVLFDSKPRLLKLLRHISLEDHIGHQDERFRSAVFIRLNQDHSTLKWLHRTEISKATPDALWDGIDSVFLHHERFDQISLTPQLLQISLLGDNELQVGKLFLVSVMSNRVPSERWAILLSNYEDPIGVPLLRNLGNWDTASLFGGRIYFLVRPVMERREYWPGQRSSHPAVQLAIQREPAEGVASPNYPASRILQLSEHRRVFTTLSVIPSDAGRYAWTIQISVNDVDSSLDTGFDVGSAGEPNGSSTTKHGKMAERSKALASGASQVIGVGSNPTLVSILLLSWASHDIVFGVFGGLFDVVVLSEL</sequence>
<dbReference type="OrthoDB" id="20872at2759"/>
<comment type="caution">
    <text evidence="4">The sequence shown here is derived from an EMBL/GenBank/DDBJ whole genome shotgun (WGS) entry which is preliminary data.</text>
</comment>
<evidence type="ECO:0000313" key="4">
    <source>
        <dbReference type="EMBL" id="KAF0323994.1"/>
    </source>
</evidence>
<proteinExistence type="predicted"/>
<keyword evidence="5" id="KW-1185">Reference proteome</keyword>
<feature type="domain" description="DUF8212" evidence="3">
    <location>
        <begin position="223"/>
        <end position="255"/>
    </location>
</feature>
<reference evidence="4 5" key="1">
    <citation type="submission" date="2019-12" db="EMBL/GenBank/DDBJ databases">
        <title>A genome sequence resource for the geographically widespread anthracnose pathogen Colletotrichum asianum.</title>
        <authorList>
            <person name="Meng Y."/>
        </authorList>
    </citation>
    <scope>NUCLEOTIDE SEQUENCE [LARGE SCALE GENOMIC DNA]</scope>
    <source>
        <strain evidence="4 5">ICMP 18580</strain>
    </source>
</reference>
<dbReference type="Pfam" id="PF06985">
    <property type="entry name" value="HET"/>
    <property type="match status" value="1"/>
</dbReference>
<dbReference type="Proteomes" id="UP000434172">
    <property type="component" value="Unassembled WGS sequence"/>
</dbReference>
<protein>
    <submittedName>
        <fullName evidence="4">HET domain-containing protein</fullName>
    </submittedName>
</protein>
<name>A0A8H3ZL90_9PEZI</name>
<evidence type="ECO:0000313" key="5">
    <source>
        <dbReference type="Proteomes" id="UP000434172"/>
    </source>
</evidence>
<dbReference type="InterPro" id="IPR010730">
    <property type="entry name" value="HET"/>
</dbReference>
<dbReference type="EMBL" id="WOWK01000047">
    <property type="protein sequence ID" value="KAF0323994.1"/>
    <property type="molecule type" value="Genomic_DNA"/>
</dbReference>
<feature type="region of interest" description="Disordered" evidence="1">
    <location>
        <begin position="599"/>
        <end position="618"/>
    </location>
</feature>
<evidence type="ECO:0000259" key="3">
    <source>
        <dbReference type="Pfam" id="PF26640"/>
    </source>
</evidence>